<dbReference type="Proteomes" id="UP000612585">
    <property type="component" value="Unassembled WGS sequence"/>
</dbReference>
<proteinExistence type="predicted"/>
<evidence type="ECO:0000313" key="2">
    <source>
        <dbReference type="Proteomes" id="UP000612585"/>
    </source>
</evidence>
<accession>A0A8J4DZG2</accession>
<keyword evidence="2" id="KW-1185">Reference proteome</keyword>
<protein>
    <recommendedName>
        <fullName evidence="3">Excreted virulence factor EspC, type VII ESX diderm</fullName>
    </recommendedName>
</protein>
<comment type="caution">
    <text evidence="1">The sequence shown here is derived from an EMBL/GenBank/DDBJ whole genome shotgun (WGS) entry which is preliminary data.</text>
</comment>
<evidence type="ECO:0000313" key="1">
    <source>
        <dbReference type="EMBL" id="GIJ55899.1"/>
    </source>
</evidence>
<reference evidence="1" key="1">
    <citation type="submission" date="2021-01" db="EMBL/GenBank/DDBJ databases">
        <title>Whole genome shotgun sequence of Virgisporangium aurantiacum NBRC 16421.</title>
        <authorList>
            <person name="Komaki H."/>
            <person name="Tamura T."/>
        </authorList>
    </citation>
    <scope>NUCLEOTIDE SEQUENCE</scope>
    <source>
        <strain evidence="1">NBRC 16421</strain>
    </source>
</reference>
<gene>
    <name evidence="1" type="ORF">Vau01_034150</name>
</gene>
<sequence length="119" mass="13188">MADLNVSPPLLVDQARRFSEQAKAIAFDMKAGVPLLEELRTKGLGWDEGGRQFAQLYSVQQDKVVEVLANMARVLAEVDEGLTILARRLPQADEDTAARFNRMRTRLDGIPNLTPGNLP</sequence>
<name>A0A8J4DZG2_9ACTN</name>
<dbReference type="RefSeq" id="WP_203993346.1">
    <property type="nucleotide sequence ID" value="NZ_BOPG01000022.1"/>
</dbReference>
<dbReference type="EMBL" id="BOPG01000022">
    <property type="protein sequence ID" value="GIJ55899.1"/>
    <property type="molecule type" value="Genomic_DNA"/>
</dbReference>
<evidence type="ECO:0008006" key="3">
    <source>
        <dbReference type="Google" id="ProtNLM"/>
    </source>
</evidence>
<dbReference type="AlphaFoldDB" id="A0A8J4DZG2"/>
<organism evidence="1 2">
    <name type="scientific">Virgisporangium aurantiacum</name>
    <dbReference type="NCBI Taxonomy" id="175570"/>
    <lineage>
        <taxon>Bacteria</taxon>
        <taxon>Bacillati</taxon>
        <taxon>Actinomycetota</taxon>
        <taxon>Actinomycetes</taxon>
        <taxon>Micromonosporales</taxon>
        <taxon>Micromonosporaceae</taxon>
        <taxon>Virgisporangium</taxon>
    </lineage>
</organism>